<dbReference type="Gene3D" id="2.40.10.10">
    <property type="entry name" value="Trypsin-like serine proteases"/>
    <property type="match status" value="1"/>
</dbReference>
<accession>A0A914PAV9</accession>
<dbReference type="SUPFAM" id="SSF50494">
    <property type="entry name" value="Trypsin-like serine proteases"/>
    <property type="match status" value="1"/>
</dbReference>
<dbReference type="GO" id="GO:0004252">
    <property type="term" value="F:serine-type endopeptidase activity"/>
    <property type="evidence" value="ECO:0007669"/>
    <property type="project" value="InterPro"/>
</dbReference>
<dbReference type="InterPro" id="IPR001254">
    <property type="entry name" value="Trypsin_dom"/>
</dbReference>
<dbReference type="InterPro" id="IPR033116">
    <property type="entry name" value="TRYPSIN_SER"/>
</dbReference>
<dbReference type="AlphaFoldDB" id="A0A914PAV9"/>
<organism evidence="2 3">
    <name type="scientific">Panagrolaimus davidi</name>
    <dbReference type="NCBI Taxonomy" id="227884"/>
    <lineage>
        <taxon>Eukaryota</taxon>
        <taxon>Metazoa</taxon>
        <taxon>Ecdysozoa</taxon>
        <taxon>Nematoda</taxon>
        <taxon>Chromadorea</taxon>
        <taxon>Rhabditida</taxon>
        <taxon>Tylenchina</taxon>
        <taxon>Panagrolaimomorpha</taxon>
        <taxon>Panagrolaimoidea</taxon>
        <taxon>Panagrolaimidae</taxon>
        <taxon>Panagrolaimus</taxon>
    </lineage>
</organism>
<dbReference type="GO" id="GO:0006508">
    <property type="term" value="P:proteolysis"/>
    <property type="evidence" value="ECO:0007669"/>
    <property type="project" value="InterPro"/>
</dbReference>
<dbReference type="WBParaSite" id="PDA_v2.g15223.t1">
    <property type="protein sequence ID" value="PDA_v2.g15223.t1"/>
    <property type="gene ID" value="PDA_v2.g15223"/>
</dbReference>
<name>A0A914PAV9_9BILA</name>
<reference evidence="3" key="1">
    <citation type="submission" date="2022-11" db="UniProtKB">
        <authorList>
            <consortium name="WormBaseParasite"/>
        </authorList>
    </citation>
    <scope>IDENTIFICATION</scope>
</reference>
<dbReference type="Proteomes" id="UP000887578">
    <property type="component" value="Unplaced"/>
</dbReference>
<keyword evidence="2" id="KW-1185">Reference proteome</keyword>
<evidence type="ECO:0000313" key="3">
    <source>
        <dbReference type="WBParaSite" id="PDA_v2.g15223.t1"/>
    </source>
</evidence>
<feature type="domain" description="Peptidase S1" evidence="1">
    <location>
        <begin position="16"/>
        <end position="82"/>
    </location>
</feature>
<dbReference type="InterPro" id="IPR043504">
    <property type="entry name" value="Peptidase_S1_PA_chymotrypsin"/>
</dbReference>
<protein>
    <submittedName>
        <fullName evidence="3">Peptidase S1 domain-containing protein</fullName>
    </submittedName>
</protein>
<dbReference type="InterPro" id="IPR009003">
    <property type="entry name" value="Peptidase_S1_PA"/>
</dbReference>
<sequence>MKYIFRIAQINLVYPKKEICAGKGLHSVWFGDSGGPLMQIYKGRFYEVGITSWGGTKDQKPVSNHSDLEDIFTLVPAYCDWIAETTNGDVKCE</sequence>
<evidence type="ECO:0000259" key="1">
    <source>
        <dbReference type="Pfam" id="PF00089"/>
    </source>
</evidence>
<evidence type="ECO:0000313" key="2">
    <source>
        <dbReference type="Proteomes" id="UP000887578"/>
    </source>
</evidence>
<proteinExistence type="predicted"/>
<dbReference type="PROSITE" id="PS00135">
    <property type="entry name" value="TRYPSIN_SER"/>
    <property type="match status" value="1"/>
</dbReference>
<dbReference type="Pfam" id="PF00089">
    <property type="entry name" value="Trypsin"/>
    <property type="match status" value="1"/>
</dbReference>